<dbReference type="CDD" id="cd03499">
    <property type="entry name" value="SQR_TypeC_SdhC"/>
    <property type="match status" value="1"/>
</dbReference>
<dbReference type="EMBL" id="CBLX010000004">
    <property type="protein sequence ID" value="CDG38708.1"/>
    <property type="molecule type" value="Genomic_DNA"/>
</dbReference>
<protein>
    <recommendedName>
        <fullName evidence="5">Succinate dehydrogenase cytochrome b556 subunit</fullName>
    </recommendedName>
</protein>
<evidence type="ECO:0000256" key="7">
    <source>
        <dbReference type="ARBA" id="ARBA00022692"/>
    </source>
</evidence>
<dbReference type="Proteomes" id="UP000027583">
    <property type="component" value="Unassembled WGS sequence"/>
</dbReference>
<evidence type="ECO:0000256" key="10">
    <source>
        <dbReference type="ARBA" id="ARBA00023004"/>
    </source>
</evidence>
<proteinExistence type="inferred from homology"/>
<dbReference type="GO" id="GO:0006099">
    <property type="term" value="P:tricarboxylic acid cycle"/>
    <property type="evidence" value="ECO:0007669"/>
    <property type="project" value="InterPro"/>
</dbReference>
<reference evidence="14 15" key="1">
    <citation type="journal article" date="2014" name="Genome Biol. Evol.">
        <title>Acetic acid bacteria genomes reveal functional traits for adaptation to life in insect guts.</title>
        <authorList>
            <person name="Chouaia B."/>
            <person name="Gaiarsa S."/>
            <person name="Crotti E."/>
            <person name="Comandatore F."/>
            <person name="Degli Esposti M."/>
            <person name="Ricci I."/>
            <person name="Alma A."/>
            <person name="Favia G."/>
            <person name="Bandi C."/>
            <person name="Daffonchio D."/>
        </authorList>
    </citation>
    <scope>NUCLEOTIDE SEQUENCE [LARGE SCALE GENOMIC DNA]</scope>
    <source>
        <strain evidence="14 15">SF2.1</strain>
    </source>
</reference>
<evidence type="ECO:0000256" key="2">
    <source>
        <dbReference type="ARBA" id="ARBA00004050"/>
    </source>
</evidence>
<evidence type="ECO:0000256" key="1">
    <source>
        <dbReference type="ARBA" id="ARBA00001971"/>
    </source>
</evidence>
<comment type="subunit">
    <text evidence="12">Part of an enzyme complex containing four subunits: a flavoprotein, an iron-sulfur protein, plus two membrane-anchoring proteins, SdhC and SdhD. The complex can form homotrimers.</text>
</comment>
<evidence type="ECO:0000256" key="4">
    <source>
        <dbReference type="ARBA" id="ARBA00007244"/>
    </source>
</evidence>
<evidence type="ECO:0000256" key="5">
    <source>
        <dbReference type="ARBA" id="ARBA00020076"/>
    </source>
</evidence>
<dbReference type="GO" id="GO:0009055">
    <property type="term" value="F:electron transfer activity"/>
    <property type="evidence" value="ECO:0007669"/>
    <property type="project" value="InterPro"/>
</dbReference>
<evidence type="ECO:0000256" key="8">
    <source>
        <dbReference type="ARBA" id="ARBA00022723"/>
    </source>
</evidence>
<dbReference type="GO" id="GO:0016020">
    <property type="term" value="C:membrane"/>
    <property type="evidence" value="ECO:0007669"/>
    <property type="project" value="UniProtKB-SubCell"/>
</dbReference>
<dbReference type="Pfam" id="PF01127">
    <property type="entry name" value="Sdh_cyt"/>
    <property type="match status" value="1"/>
</dbReference>
<comment type="function">
    <text evidence="2">Membrane-anchoring subunit of succinate dehydrogenase (SDH).</text>
</comment>
<dbReference type="GO" id="GO:0046872">
    <property type="term" value="F:metal ion binding"/>
    <property type="evidence" value="ECO:0007669"/>
    <property type="project" value="UniProtKB-KW"/>
</dbReference>
<comment type="subcellular location">
    <subcellularLocation>
        <location evidence="3">Membrane</location>
    </subcellularLocation>
</comment>
<accession>A0A060QDH3</accession>
<evidence type="ECO:0000313" key="14">
    <source>
        <dbReference type="EMBL" id="CDG38708.1"/>
    </source>
</evidence>
<comment type="cofactor">
    <cofactor evidence="1">
        <name>heme</name>
        <dbReference type="ChEBI" id="CHEBI:30413"/>
    </cofactor>
</comment>
<dbReference type="Gene3D" id="1.20.1300.10">
    <property type="entry name" value="Fumarate reductase/succinate dehydrogenase, transmembrane subunit"/>
    <property type="match status" value="1"/>
</dbReference>
<keyword evidence="7 13" id="KW-0812">Transmembrane</keyword>
<evidence type="ECO:0000256" key="3">
    <source>
        <dbReference type="ARBA" id="ARBA00004370"/>
    </source>
</evidence>
<keyword evidence="11 13" id="KW-0472">Membrane</keyword>
<dbReference type="InterPro" id="IPR014314">
    <property type="entry name" value="Succ_DH_cytb556"/>
</dbReference>
<evidence type="ECO:0000256" key="13">
    <source>
        <dbReference type="SAM" id="Phobius"/>
    </source>
</evidence>
<dbReference type="PANTHER" id="PTHR10978">
    <property type="entry name" value="SUCCINATE DEHYDROGENASE CYTOCHROME B560 SUBUNIT"/>
    <property type="match status" value="1"/>
</dbReference>
<evidence type="ECO:0000256" key="11">
    <source>
        <dbReference type="ARBA" id="ARBA00023136"/>
    </source>
</evidence>
<keyword evidence="9 13" id="KW-1133">Transmembrane helix</keyword>
<feature type="transmembrane region" description="Helical" evidence="13">
    <location>
        <begin position="142"/>
        <end position="162"/>
    </location>
</feature>
<keyword evidence="8" id="KW-0479">Metal-binding</keyword>
<evidence type="ECO:0000256" key="6">
    <source>
        <dbReference type="ARBA" id="ARBA00022617"/>
    </source>
</evidence>
<comment type="caution">
    <text evidence="14">The sequence shown here is derived from an EMBL/GenBank/DDBJ whole genome shotgun (WGS) entry which is preliminary data.</text>
</comment>
<dbReference type="PANTHER" id="PTHR10978:SF5">
    <property type="entry name" value="SUCCINATE DEHYDROGENASE CYTOCHROME B560 SUBUNIT, MITOCHONDRIAL"/>
    <property type="match status" value="1"/>
</dbReference>
<keyword evidence="6" id="KW-0349">Heme</keyword>
<dbReference type="InterPro" id="IPR000701">
    <property type="entry name" value="SuccDH_FuR_B_TM-su"/>
</dbReference>
<dbReference type="AlphaFoldDB" id="A0A060QDH3"/>
<gene>
    <name evidence="14" type="ORF">ASAP_0663</name>
</gene>
<name>A0A060QDH3_9PROT</name>
<feature type="transmembrane region" description="Helical" evidence="13">
    <location>
        <begin position="101"/>
        <end position="122"/>
    </location>
</feature>
<comment type="similarity">
    <text evidence="4">Belongs to the cytochrome b560 family.</text>
</comment>
<sequence>MGNVSPSPNTEFRGIAMASDGREAFYHGTDTEGRPIRRPMSPHLDIYRFRLSMALSIGNRISGVASSLGAGLAVAWLAALAQGPRAFARAQRVATHPLGRLVFLGWGVATLYHFVASIRHLIWDSGARFEKKEIDEDGRRSVFATAGLSVALVTAFVVLSRLRNKGTKA</sequence>
<dbReference type="InterPro" id="IPR034804">
    <property type="entry name" value="SQR/QFR_C/D"/>
</dbReference>
<reference evidence="14 15" key="2">
    <citation type="journal article" date="2014" name="PLoS ONE">
        <title>Evolution of mitochondria reconstructed from the energy metabolism of living bacteria.</title>
        <authorList>
            <person name="Degli Esposti M."/>
            <person name="Chouaia B."/>
            <person name="Comandatore F."/>
            <person name="Crotti E."/>
            <person name="Sassera D."/>
            <person name="Lievens P.M."/>
            <person name="Daffonchio D."/>
            <person name="Bandi C."/>
        </authorList>
    </citation>
    <scope>NUCLEOTIDE SEQUENCE [LARGE SCALE GENOMIC DNA]</scope>
    <source>
        <strain evidence="14 15">SF2.1</strain>
    </source>
</reference>
<organism evidence="14 15">
    <name type="scientific">Asaia bogorensis</name>
    <dbReference type="NCBI Taxonomy" id="91915"/>
    <lineage>
        <taxon>Bacteria</taxon>
        <taxon>Pseudomonadati</taxon>
        <taxon>Pseudomonadota</taxon>
        <taxon>Alphaproteobacteria</taxon>
        <taxon>Acetobacterales</taxon>
        <taxon>Acetobacteraceae</taxon>
        <taxon>Asaia</taxon>
    </lineage>
</organism>
<evidence type="ECO:0000256" key="9">
    <source>
        <dbReference type="ARBA" id="ARBA00022989"/>
    </source>
</evidence>
<keyword evidence="10" id="KW-0408">Iron</keyword>
<dbReference type="SUPFAM" id="SSF81343">
    <property type="entry name" value="Fumarate reductase respiratory complex transmembrane subunits"/>
    <property type="match status" value="1"/>
</dbReference>
<feature type="transmembrane region" description="Helical" evidence="13">
    <location>
        <begin position="61"/>
        <end position="80"/>
    </location>
</feature>
<evidence type="ECO:0000313" key="15">
    <source>
        <dbReference type="Proteomes" id="UP000027583"/>
    </source>
</evidence>
<evidence type="ECO:0000256" key="12">
    <source>
        <dbReference type="ARBA" id="ARBA00025912"/>
    </source>
</evidence>
<dbReference type="eggNOG" id="COG2009">
    <property type="taxonomic scope" value="Bacteria"/>
</dbReference>
<dbReference type="NCBIfam" id="TIGR02970">
    <property type="entry name" value="succ_dehyd_cytB"/>
    <property type="match status" value="1"/>
</dbReference>